<dbReference type="EMBL" id="CYZV01000026">
    <property type="protein sequence ID" value="CUO48234.1"/>
    <property type="molecule type" value="Genomic_DNA"/>
</dbReference>
<dbReference type="RefSeq" id="WP_042401577.1">
    <property type="nucleotide sequence ID" value="NZ_CYYT01000013.1"/>
</dbReference>
<keyword evidence="2" id="KW-0479">Metal-binding</keyword>
<evidence type="ECO:0000256" key="1">
    <source>
        <dbReference type="ARBA" id="ARBA00007888"/>
    </source>
</evidence>
<dbReference type="InterPro" id="IPR042244">
    <property type="entry name" value="HypD_2_sf"/>
</dbReference>
<dbReference type="GO" id="GO:0051604">
    <property type="term" value="P:protein maturation"/>
    <property type="evidence" value="ECO:0007669"/>
    <property type="project" value="TreeGrafter"/>
</dbReference>
<dbReference type="Gene3D" id="6.10.20.100">
    <property type="match status" value="1"/>
</dbReference>
<evidence type="ECO:0000256" key="2">
    <source>
        <dbReference type="ARBA" id="ARBA00022723"/>
    </source>
</evidence>
<dbReference type="Pfam" id="PF01924">
    <property type="entry name" value="HypD"/>
    <property type="match status" value="1"/>
</dbReference>
<comment type="similarity">
    <text evidence="1">Belongs to the HypD family.</text>
</comment>
<dbReference type="GO" id="GO:0005506">
    <property type="term" value="F:iron ion binding"/>
    <property type="evidence" value="ECO:0007669"/>
    <property type="project" value="TreeGrafter"/>
</dbReference>
<dbReference type="PIRSF" id="PIRSF005622">
    <property type="entry name" value="Hydrgn_mat_hypD"/>
    <property type="match status" value="1"/>
</dbReference>
<dbReference type="GO" id="GO:0070025">
    <property type="term" value="F:carbon monoxide binding"/>
    <property type="evidence" value="ECO:0007669"/>
    <property type="project" value="TreeGrafter"/>
</dbReference>
<dbReference type="InterPro" id="IPR042243">
    <property type="entry name" value="HypD_1"/>
</dbReference>
<name>A0A174DVW1_9CLOT</name>
<evidence type="ECO:0000313" key="4">
    <source>
        <dbReference type="EMBL" id="CUO48234.1"/>
    </source>
</evidence>
<dbReference type="NCBIfam" id="TIGR00075">
    <property type="entry name" value="hypD"/>
    <property type="match status" value="1"/>
</dbReference>
<dbReference type="GO" id="GO:0051539">
    <property type="term" value="F:4 iron, 4 sulfur cluster binding"/>
    <property type="evidence" value="ECO:0007669"/>
    <property type="project" value="TreeGrafter"/>
</dbReference>
<dbReference type="AlphaFoldDB" id="A0A174DVW1"/>
<sequence>MDTLNKLKDINLTNRFLDKIKSEVVSEISIMEVCGTHTNVILKNGIKDLLPEKIKLINGPGCPVCVTPQGYIDTAIKLSKKENMIITTFGDLMRVPGKESTLSKEKALGSDIRVVYSPLDSIKIARENPSKEVIFLGIGFETTAPIIAMSIKIACDENINNFSVFNSLKTMPEAMKSLVLNPNIKIDAFLCPGHVATIIGENQFKKLAVEYNIPMVIAGFEVNDILASIYTIIEMNKNNKNYLVNLYSRLVKKDGNINAVNIIHEVFEKSESIWRGIGKLDNAGLIIKNKYSRFDALNKFDIKFIQESDNKGCSCGEVLMGIKEPTECNLFGNICTPLTPIGACMVSEEGTCSAYYKYK</sequence>
<organism evidence="4 5">
    <name type="scientific">Clostridium disporicum</name>
    <dbReference type="NCBI Taxonomy" id="84024"/>
    <lineage>
        <taxon>Bacteria</taxon>
        <taxon>Bacillati</taxon>
        <taxon>Bacillota</taxon>
        <taxon>Clostridia</taxon>
        <taxon>Eubacteriales</taxon>
        <taxon>Clostridiaceae</taxon>
        <taxon>Clostridium</taxon>
    </lineage>
</organism>
<evidence type="ECO:0000313" key="5">
    <source>
        <dbReference type="Proteomes" id="UP000095558"/>
    </source>
</evidence>
<dbReference type="PANTHER" id="PTHR30149:SF0">
    <property type="entry name" value="HYDROGENASE MATURATION FACTOR HYPD"/>
    <property type="match status" value="1"/>
</dbReference>
<keyword evidence="3" id="KW-0408">Iron</keyword>
<evidence type="ECO:0000256" key="3">
    <source>
        <dbReference type="ARBA" id="ARBA00023004"/>
    </source>
</evidence>
<dbReference type="InterPro" id="IPR002780">
    <property type="entry name" value="Hyd_form_HypD"/>
</dbReference>
<gene>
    <name evidence="4" type="primary">hypD</name>
    <name evidence="4" type="ORF">ERS852470_02480</name>
</gene>
<dbReference type="OrthoDB" id="9770424at2"/>
<protein>
    <submittedName>
        <fullName evidence="4">Hydrogenase expression/formation protein HypD</fullName>
    </submittedName>
</protein>
<reference evidence="4 5" key="1">
    <citation type="submission" date="2015-09" db="EMBL/GenBank/DDBJ databases">
        <authorList>
            <consortium name="Pathogen Informatics"/>
        </authorList>
    </citation>
    <scope>NUCLEOTIDE SEQUENCE [LARGE SCALE GENOMIC DNA]</scope>
    <source>
        <strain evidence="4 5">2789STDY5834855</strain>
    </source>
</reference>
<dbReference type="PANTHER" id="PTHR30149">
    <property type="entry name" value="HYDROGENASE PROTEIN ASSEMBLY PROTEIN HYPD"/>
    <property type="match status" value="1"/>
</dbReference>
<dbReference type="GeneID" id="83013032"/>
<dbReference type="Gene3D" id="3.40.50.11750">
    <property type="entry name" value="HypD, alpha/beta domain 1"/>
    <property type="match status" value="2"/>
</dbReference>
<proteinExistence type="inferred from homology"/>
<accession>A0A174DVW1</accession>
<dbReference type="Proteomes" id="UP000095558">
    <property type="component" value="Unassembled WGS sequence"/>
</dbReference>